<evidence type="ECO:0000256" key="5">
    <source>
        <dbReference type="SAM" id="SignalP"/>
    </source>
</evidence>
<gene>
    <name evidence="7" type="ORF">GBAR_LOCUS3249</name>
</gene>
<sequence>MSYAAIFCLLLLLSATSVVGTVDGNDSTTECVSQEELASVKAEMERRVDQLHSQLHYRQNVTVGILKDHCSSTNTGGAVETGDTVFMSTVFNITQNDADIIAYLEKVNQTINERLDSLEDSINSNDNKAGSFLNPAHNCSHILHQHPQATSGHYWVQSSPGYVVKMFCDMERVCGCDEGRGEGGGWVRVANINMTRPNENCPAGFRKVTDSGKTMCGGQSSRCISTTFSSQGLLYSRVCGKIIGYQFGRTNGLLQYISDNTVSIDTSFVDGIVLTHGSPRAHIWTFVAGHDQISTINEDCPCNSNSFSGTLPPYIGNDYFCDSAHTVNNQPPLSYLTNDPLWDGAGCVSGSCCTFNSPPWFCKNLSAPTTDAIELRICLNDGIDDEDVLFEIVELYVQ</sequence>
<dbReference type="InterPro" id="IPR000885">
    <property type="entry name" value="Fib_collagen_C"/>
</dbReference>
<feature type="chain" id="PRO_5041437032" description="Fibrillar collagen NC1 domain-containing protein" evidence="5">
    <location>
        <begin position="21"/>
        <end position="398"/>
    </location>
</feature>
<comment type="caution">
    <text evidence="7">The sequence shown here is derived from an EMBL/GenBank/DDBJ whole genome shotgun (WGS) entry which is preliminary data.</text>
</comment>
<proteinExistence type="predicted"/>
<feature type="signal peptide" evidence="5">
    <location>
        <begin position="1"/>
        <end position="20"/>
    </location>
</feature>
<organism evidence="7 8">
    <name type="scientific">Geodia barretti</name>
    <name type="common">Barrett's horny sponge</name>
    <dbReference type="NCBI Taxonomy" id="519541"/>
    <lineage>
        <taxon>Eukaryota</taxon>
        <taxon>Metazoa</taxon>
        <taxon>Porifera</taxon>
        <taxon>Demospongiae</taxon>
        <taxon>Heteroscleromorpha</taxon>
        <taxon>Tetractinellida</taxon>
        <taxon>Astrophorina</taxon>
        <taxon>Geodiidae</taxon>
        <taxon>Geodia</taxon>
    </lineage>
</organism>
<keyword evidence="5" id="KW-0732">Signal</keyword>
<keyword evidence="2" id="KW-0964">Secreted</keyword>
<evidence type="ECO:0000259" key="6">
    <source>
        <dbReference type="Pfam" id="PF01410"/>
    </source>
</evidence>
<evidence type="ECO:0000256" key="2">
    <source>
        <dbReference type="ARBA" id="ARBA00022525"/>
    </source>
</evidence>
<keyword evidence="8" id="KW-1185">Reference proteome</keyword>
<name>A0AA35W0A8_GEOBA</name>
<keyword evidence="3" id="KW-0176">Collagen</keyword>
<dbReference type="Pfam" id="PF01410">
    <property type="entry name" value="COLFI"/>
    <property type="match status" value="1"/>
</dbReference>
<protein>
    <recommendedName>
        <fullName evidence="6">Fibrillar collagen NC1 domain-containing protein</fullName>
    </recommendedName>
</protein>
<dbReference type="SUPFAM" id="SSF56496">
    <property type="entry name" value="Fibrinogen C-terminal domain-like"/>
    <property type="match status" value="1"/>
</dbReference>
<evidence type="ECO:0000256" key="1">
    <source>
        <dbReference type="ARBA" id="ARBA00004613"/>
    </source>
</evidence>
<evidence type="ECO:0000256" key="3">
    <source>
        <dbReference type="ARBA" id="ARBA00023119"/>
    </source>
</evidence>
<dbReference type="AlphaFoldDB" id="A0AA35W0A8"/>
<dbReference type="GO" id="GO:0005576">
    <property type="term" value="C:extracellular region"/>
    <property type="evidence" value="ECO:0007669"/>
    <property type="project" value="UniProtKB-SubCell"/>
</dbReference>
<dbReference type="GO" id="GO:0005201">
    <property type="term" value="F:extracellular matrix structural constituent"/>
    <property type="evidence" value="ECO:0007669"/>
    <property type="project" value="InterPro"/>
</dbReference>
<dbReference type="Proteomes" id="UP001174909">
    <property type="component" value="Unassembled WGS sequence"/>
</dbReference>
<reference evidence="7" key="1">
    <citation type="submission" date="2023-03" db="EMBL/GenBank/DDBJ databases">
        <authorList>
            <person name="Steffen K."/>
            <person name="Cardenas P."/>
        </authorList>
    </citation>
    <scope>NUCLEOTIDE SEQUENCE</scope>
</reference>
<dbReference type="GO" id="GO:0005581">
    <property type="term" value="C:collagen trimer"/>
    <property type="evidence" value="ECO:0007669"/>
    <property type="project" value="UniProtKB-KW"/>
</dbReference>
<keyword evidence="4" id="KW-0175">Coiled coil</keyword>
<evidence type="ECO:0000256" key="4">
    <source>
        <dbReference type="SAM" id="Coils"/>
    </source>
</evidence>
<comment type="subcellular location">
    <subcellularLocation>
        <location evidence="1">Secreted</location>
    </subcellularLocation>
</comment>
<dbReference type="InterPro" id="IPR036056">
    <property type="entry name" value="Fibrinogen-like_C"/>
</dbReference>
<feature type="domain" description="Fibrillar collagen NC1" evidence="6">
    <location>
        <begin position="110"/>
        <end position="176"/>
    </location>
</feature>
<evidence type="ECO:0000313" key="7">
    <source>
        <dbReference type="EMBL" id="CAI8001678.1"/>
    </source>
</evidence>
<feature type="coiled-coil region" evidence="4">
    <location>
        <begin position="101"/>
        <end position="128"/>
    </location>
</feature>
<dbReference type="EMBL" id="CASHTH010000447">
    <property type="protein sequence ID" value="CAI8001678.1"/>
    <property type="molecule type" value="Genomic_DNA"/>
</dbReference>
<dbReference type="Gene3D" id="2.60.120.1000">
    <property type="match status" value="1"/>
</dbReference>
<evidence type="ECO:0000313" key="8">
    <source>
        <dbReference type="Proteomes" id="UP001174909"/>
    </source>
</evidence>
<accession>A0AA35W0A8</accession>